<dbReference type="RefSeq" id="XP_003335514.1">
    <property type="nucleotide sequence ID" value="XM_003335466.2"/>
</dbReference>
<dbReference type="Gene3D" id="1.10.357.20">
    <property type="entry name" value="SLC41 divalent cation transporters, integral membrane domain"/>
    <property type="match status" value="3"/>
</dbReference>
<feature type="domain" description="SLC41A/MgtE integral membrane" evidence="11">
    <location>
        <begin position="504"/>
        <end position="593"/>
    </location>
</feature>
<keyword evidence="7" id="KW-0406">Ion transport</keyword>
<organism evidence="12 13">
    <name type="scientific">Puccinia graminis f. sp. tritici (strain CRL 75-36-700-3 / race SCCL)</name>
    <name type="common">Black stem rust fungus</name>
    <dbReference type="NCBI Taxonomy" id="418459"/>
    <lineage>
        <taxon>Eukaryota</taxon>
        <taxon>Fungi</taxon>
        <taxon>Dikarya</taxon>
        <taxon>Basidiomycota</taxon>
        <taxon>Pucciniomycotina</taxon>
        <taxon>Pucciniomycetes</taxon>
        <taxon>Pucciniales</taxon>
        <taxon>Pucciniaceae</taxon>
        <taxon>Puccinia</taxon>
    </lineage>
</organism>
<feature type="transmembrane region" description="Helical" evidence="10">
    <location>
        <begin position="536"/>
        <end position="561"/>
    </location>
</feature>
<evidence type="ECO:0000259" key="11">
    <source>
        <dbReference type="Pfam" id="PF01769"/>
    </source>
</evidence>
<keyword evidence="6 10" id="KW-1133">Transmembrane helix</keyword>
<evidence type="ECO:0000256" key="5">
    <source>
        <dbReference type="ARBA" id="ARBA00022842"/>
    </source>
</evidence>
<feature type="transmembrane region" description="Helical" evidence="10">
    <location>
        <begin position="573"/>
        <end position="598"/>
    </location>
</feature>
<protein>
    <recommendedName>
        <fullName evidence="11">SLC41A/MgtE integral membrane domain-containing protein</fullName>
    </recommendedName>
</protein>
<dbReference type="GeneID" id="10528674"/>
<reference evidence="13" key="2">
    <citation type="journal article" date="2011" name="Proc. Natl. Acad. Sci. U.S.A.">
        <title>Obligate biotrophy features unraveled by the genomic analysis of rust fungi.</title>
        <authorList>
            <person name="Duplessis S."/>
            <person name="Cuomo C.A."/>
            <person name="Lin Y.-C."/>
            <person name="Aerts A."/>
            <person name="Tisserant E."/>
            <person name="Veneault-Fourrey C."/>
            <person name="Joly D.L."/>
            <person name="Hacquard S."/>
            <person name="Amselem J."/>
            <person name="Cantarel B.L."/>
            <person name="Chiu R."/>
            <person name="Coutinho P.M."/>
            <person name="Feau N."/>
            <person name="Field M."/>
            <person name="Frey P."/>
            <person name="Gelhaye E."/>
            <person name="Goldberg J."/>
            <person name="Grabherr M.G."/>
            <person name="Kodira C.D."/>
            <person name="Kohler A."/>
            <person name="Kuees U."/>
            <person name="Lindquist E.A."/>
            <person name="Lucas S.M."/>
            <person name="Mago R."/>
            <person name="Mauceli E."/>
            <person name="Morin E."/>
            <person name="Murat C."/>
            <person name="Pangilinan J.L."/>
            <person name="Park R."/>
            <person name="Pearson M."/>
            <person name="Quesneville H."/>
            <person name="Rouhier N."/>
            <person name="Sakthikumar S."/>
            <person name="Salamov A.A."/>
            <person name="Schmutz J."/>
            <person name="Selles B."/>
            <person name="Shapiro H."/>
            <person name="Tanguay P."/>
            <person name="Tuskan G.A."/>
            <person name="Henrissat B."/>
            <person name="Van de Peer Y."/>
            <person name="Rouze P."/>
            <person name="Ellis J.G."/>
            <person name="Dodds P.N."/>
            <person name="Schein J.E."/>
            <person name="Zhong S."/>
            <person name="Hamelin R.C."/>
            <person name="Grigoriev I.V."/>
            <person name="Szabo L.J."/>
            <person name="Martin F."/>
        </authorList>
    </citation>
    <scope>NUCLEOTIDE SEQUENCE [LARGE SCALE GENOMIC DNA]</scope>
    <source>
        <strain evidence="13">CRL 75-36-700-3 / race SCCL</strain>
    </source>
</reference>
<feature type="transmembrane region" description="Helical" evidence="10">
    <location>
        <begin position="346"/>
        <end position="367"/>
    </location>
</feature>
<dbReference type="InterPro" id="IPR036739">
    <property type="entry name" value="SLC41_membr_dom_sf"/>
</dbReference>
<dbReference type="OrthoDB" id="666972at2759"/>
<dbReference type="EMBL" id="DS178341">
    <property type="protein sequence ID" value="EFP91095.1"/>
    <property type="molecule type" value="Genomic_DNA"/>
</dbReference>
<evidence type="ECO:0000256" key="8">
    <source>
        <dbReference type="ARBA" id="ARBA00023136"/>
    </source>
</evidence>
<feature type="compositionally biased region" description="Acidic residues" evidence="9">
    <location>
        <begin position="73"/>
        <end position="91"/>
    </location>
</feature>
<dbReference type="GO" id="GO:0005886">
    <property type="term" value="C:plasma membrane"/>
    <property type="evidence" value="ECO:0000318"/>
    <property type="project" value="GO_Central"/>
</dbReference>
<evidence type="ECO:0000313" key="13">
    <source>
        <dbReference type="Proteomes" id="UP000008783"/>
    </source>
</evidence>
<evidence type="ECO:0000256" key="10">
    <source>
        <dbReference type="SAM" id="Phobius"/>
    </source>
</evidence>
<evidence type="ECO:0000256" key="2">
    <source>
        <dbReference type="ARBA" id="ARBA00009749"/>
    </source>
</evidence>
<dbReference type="OMA" id="WDPDNVT"/>
<feature type="transmembrane region" description="Helical" evidence="10">
    <location>
        <begin position="277"/>
        <end position="307"/>
    </location>
</feature>
<evidence type="ECO:0000256" key="3">
    <source>
        <dbReference type="ARBA" id="ARBA00022448"/>
    </source>
</evidence>
<dbReference type="KEGG" id="pgr:PGTG_16957"/>
<evidence type="ECO:0000256" key="7">
    <source>
        <dbReference type="ARBA" id="ARBA00023065"/>
    </source>
</evidence>
<dbReference type="eggNOG" id="KOG3788">
    <property type="taxonomic scope" value="Eukaryota"/>
</dbReference>
<comment type="subcellular location">
    <subcellularLocation>
        <location evidence="1">Membrane</location>
        <topology evidence="1">Multi-pass membrane protein</topology>
    </subcellularLocation>
</comment>
<keyword evidence="8 10" id="KW-0472">Membrane</keyword>
<feature type="compositionally biased region" description="Low complexity" evidence="9">
    <location>
        <begin position="18"/>
        <end position="50"/>
    </location>
</feature>
<feature type="compositionally biased region" description="Basic residues" evidence="9">
    <location>
        <begin position="105"/>
        <end position="114"/>
    </location>
</feature>
<feature type="transmembrane region" description="Helical" evidence="10">
    <location>
        <begin position="505"/>
        <end position="524"/>
    </location>
</feature>
<name>E3L3H0_PUCGT</name>
<dbReference type="HOGENOM" id="CLU_018207_4_0_1"/>
<accession>E3L3H0</accession>
<sequence length="600" mass="65568">MRRHSHSQDNLPPPPPTHNQEQQQQQHQQHHISFSSTHRRSSSASTTTTSIDSLKTNNKPIPVGVHSPLLQSDQEEEEEEEEEKEEEEEDSLYVRRTRSSEAHRPRPPARKHHHHLSTVPVFSVTTLVLQTLPSLILSVLGGCLTGLLLHHVQDWDAFIRVPELYILLPVLMNLKGNLEMNLAARLSTSANMGDLDTPKGRRSLVAGNLTLLQVQALLVSFVASLVSFVLGLMSREDLATIRGLTHAKPLGSLVQSTLAAHWNSPLHRPDGGYAECLLVLAAGMLAASVNSLLLGALVSGLVIACRILKINPDNITTPIASSLGDLMTLVFLSLAASVFIRYVDTAISTVIFVALACSVGMHGYATLRNEYVQGYLGVGWTPLFVAMAISTCSGLLLEKVVVRLDGFAAVAPVLTGICGNIGTISVSRISTALHAARNASSIPPPFDPPSLELKPHNGFLKLNHNDDHAHQLDLELDDELNDDDEDQDDQDRLPSHVFHEPARKVGIVLLVLSSLILGAFGLIHMGHGSPESGFDFTFFIGFMICVIWTSVISLVAAYHLTHLLWKFNLDPDIYAIPLLSSSIDWVGQASLVLAFFLFKH</sequence>
<feature type="domain" description="SLC41A/MgtE integral membrane" evidence="11">
    <location>
        <begin position="168"/>
        <end position="333"/>
    </location>
</feature>
<dbReference type="PANTHER" id="PTHR16228:SF7">
    <property type="entry name" value="SLC41A_MGTE INTEGRAL MEMBRANE DOMAIN-CONTAINING PROTEIN"/>
    <property type="match status" value="1"/>
</dbReference>
<comment type="similarity">
    <text evidence="2">Belongs to the SLC41A transporter family.</text>
</comment>
<dbReference type="InParanoid" id="E3L3H0"/>
<evidence type="ECO:0000313" key="12">
    <source>
        <dbReference type="EMBL" id="EFP91095.1"/>
    </source>
</evidence>
<feature type="transmembrane region" description="Helical" evidence="10">
    <location>
        <begin position="209"/>
        <end position="233"/>
    </location>
</feature>
<feature type="region of interest" description="Disordered" evidence="9">
    <location>
        <begin position="1"/>
        <end position="114"/>
    </location>
</feature>
<dbReference type="VEuPathDB" id="FungiDB:PGTG_16957"/>
<dbReference type="Proteomes" id="UP000008783">
    <property type="component" value="Unassembled WGS sequence"/>
</dbReference>
<feature type="transmembrane region" description="Helical" evidence="10">
    <location>
        <begin position="319"/>
        <end position="340"/>
    </location>
</feature>
<gene>
    <name evidence="12" type="ORF">PGTG_16957</name>
</gene>
<dbReference type="GO" id="GO:0008324">
    <property type="term" value="F:monoatomic cation transmembrane transporter activity"/>
    <property type="evidence" value="ECO:0007669"/>
    <property type="project" value="InterPro"/>
</dbReference>
<keyword evidence="4 10" id="KW-0812">Transmembrane</keyword>
<evidence type="ECO:0000256" key="6">
    <source>
        <dbReference type="ARBA" id="ARBA00022989"/>
    </source>
</evidence>
<dbReference type="InterPro" id="IPR045349">
    <property type="entry name" value="SLC41A1-3"/>
</dbReference>
<dbReference type="Pfam" id="PF01769">
    <property type="entry name" value="MgtE"/>
    <property type="match status" value="2"/>
</dbReference>
<dbReference type="InterPro" id="IPR006667">
    <property type="entry name" value="SLC41_membr_dom"/>
</dbReference>
<evidence type="ECO:0000256" key="9">
    <source>
        <dbReference type="SAM" id="MobiDB-lite"/>
    </source>
</evidence>
<dbReference type="SUPFAM" id="SSF161093">
    <property type="entry name" value="MgtE membrane domain-like"/>
    <property type="match status" value="3"/>
</dbReference>
<reference key="1">
    <citation type="submission" date="2007-01" db="EMBL/GenBank/DDBJ databases">
        <title>The Genome Sequence of Puccinia graminis f. sp. tritici Strain CRL 75-36-700-3.</title>
        <authorList>
            <consortium name="The Broad Institute Genome Sequencing Platform"/>
            <person name="Birren B."/>
            <person name="Lander E."/>
            <person name="Galagan J."/>
            <person name="Nusbaum C."/>
            <person name="Devon K."/>
            <person name="Cuomo C."/>
            <person name="Jaffe D."/>
            <person name="Butler J."/>
            <person name="Alvarez P."/>
            <person name="Gnerre S."/>
            <person name="Grabherr M."/>
            <person name="Mauceli E."/>
            <person name="Brockman W."/>
            <person name="Young S."/>
            <person name="LaButti K."/>
            <person name="Sykes S."/>
            <person name="DeCaprio D."/>
            <person name="Crawford M."/>
            <person name="Koehrsen M."/>
            <person name="Engels R."/>
            <person name="Montgomery P."/>
            <person name="Pearson M."/>
            <person name="Howarth C."/>
            <person name="Larson L."/>
            <person name="White J."/>
            <person name="Zeng Q."/>
            <person name="Kodira C."/>
            <person name="Yandava C."/>
            <person name="Alvarado L."/>
            <person name="O'Leary S."/>
            <person name="Szabo L."/>
            <person name="Dean R."/>
            <person name="Schein J."/>
        </authorList>
    </citation>
    <scope>NUCLEOTIDE SEQUENCE</scope>
    <source>
        <strain>CRL 75-36-700-3</strain>
    </source>
</reference>
<evidence type="ECO:0000256" key="1">
    <source>
        <dbReference type="ARBA" id="ARBA00004141"/>
    </source>
</evidence>
<keyword evidence="13" id="KW-1185">Reference proteome</keyword>
<proteinExistence type="inferred from homology"/>
<keyword evidence="3" id="KW-0813">Transport</keyword>
<dbReference type="PANTHER" id="PTHR16228">
    <property type="entry name" value="DIVALENT CATION TRANSPORTER SOLUTE CARRIER FAMILY 41"/>
    <property type="match status" value="1"/>
</dbReference>
<evidence type="ECO:0000256" key="4">
    <source>
        <dbReference type="ARBA" id="ARBA00022692"/>
    </source>
</evidence>
<feature type="transmembrane region" description="Helical" evidence="10">
    <location>
        <begin position="374"/>
        <end position="397"/>
    </location>
</feature>
<keyword evidence="5" id="KW-0460">Magnesium</keyword>
<dbReference type="AlphaFoldDB" id="E3L3H0"/>